<reference evidence="1 2" key="1">
    <citation type="journal article" date="2013" name="Genome Biol.">
        <title>The genome sequence of the most widely cultivated cacao type and its use to identify candidate genes regulating pod color.</title>
        <authorList>
            <person name="Motamayor J.C."/>
            <person name="Mockaitis K."/>
            <person name="Schmutz J."/>
            <person name="Haiminen N."/>
            <person name="Iii D.L."/>
            <person name="Cornejo O."/>
            <person name="Findley S.D."/>
            <person name="Zheng P."/>
            <person name="Utro F."/>
            <person name="Royaert S."/>
            <person name="Saski C."/>
            <person name="Jenkins J."/>
            <person name="Podicheti R."/>
            <person name="Zhao M."/>
            <person name="Scheffler B.E."/>
            <person name="Stack J.C."/>
            <person name="Feltus F.A."/>
            <person name="Mustiga G.M."/>
            <person name="Amores F."/>
            <person name="Phillips W."/>
            <person name="Marelli J.P."/>
            <person name="May G.D."/>
            <person name="Shapiro H."/>
            <person name="Ma J."/>
            <person name="Bustamante C.D."/>
            <person name="Schnell R.J."/>
            <person name="Main D."/>
            <person name="Gilbert D."/>
            <person name="Parida L."/>
            <person name="Kuhn D.N."/>
        </authorList>
    </citation>
    <scope>NUCLEOTIDE SEQUENCE [LARGE SCALE GENOMIC DNA]</scope>
    <source>
        <strain evidence="2">cv. Matina 1-6</strain>
    </source>
</reference>
<evidence type="ECO:0000313" key="2">
    <source>
        <dbReference type="Proteomes" id="UP000026915"/>
    </source>
</evidence>
<dbReference type="InParanoid" id="A0A061DK02"/>
<dbReference type="Gramene" id="EOX92672">
    <property type="protein sequence ID" value="EOX92672"/>
    <property type="gene ID" value="TCM_001584"/>
</dbReference>
<dbReference type="HOGENOM" id="CLU_1716522_0_0_1"/>
<evidence type="ECO:0000313" key="1">
    <source>
        <dbReference type="EMBL" id="EOX92672.1"/>
    </source>
</evidence>
<sequence length="153" mass="16517">MMKMMAVSMIEIPSGMAILPSREAIVGDEKGRGAFVGRGGLNGDHEGEKRGCTVLAGIMAPGDCPRRRHSDPTLNYYAQSSAGLKENQIQHEQPCNPCPNRAFVLDIYPTALQEMPSLKINPTIQFPFASRDIPPAAAKPGSSFALPSIFIFT</sequence>
<name>A0A061DK02_THECC</name>
<dbReference type="Proteomes" id="UP000026915">
    <property type="component" value="Chromosome 1"/>
</dbReference>
<organism evidence="1 2">
    <name type="scientific">Theobroma cacao</name>
    <name type="common">Cacao</name>
    <name type="synonym">Cocoa</name>
    <dbReference type="NCBI Taxonomy" id="3641"/>
    <lineage>
        <taxon>Eukaryota</taxon>
        <taxon>Viridiplantae</taxon>
        <taxon>Streptophyta</taxon>
        <taxon>Embryophyta</taxon>
        <taxon>Tracheophyta</taxon>
        <taxon>Spermatophyta</taxon>
        <taxon>Magnoliopsida</taxon>
        <taxon>eudicotyledons</taxon>
        <taxon>Gunneridae</taxon>
        <taxon>Pentapetalae</taxon>
        <taxon>rosids</taxon>
        <taxon>malvids</taxon>
        <taxon>Malvales</taxon>
        <taxon>Malvaceae</taxon>
        <taxon>Byttnerioideae</taxon>
        <taxon>Theobroma</taxon>
    </lineage>
</organism>
<dbReference type="AlphaFoldDB" id="A0A061DK02"/>
<accession>A0A061DK02</accession>
<proteinExistence type="predicted"/>
<protein>
    <submittedName>
        <fullName evidence="1">Uncharacterized protein</fullName>
    </submittedName>
</protein>
<keyword evidence="2" id="KW-1185">Reference proteome</keyword>
<gene>
    <name evidence="1" type="ORF">TCM_001584</name>
</gene>
<dbReference type="EMBL" id="CM001879">
    <property type="protein sequence ID" value="EOX92672.1"/>
    <property type="molecule type" value="Genomic_DNA"/>
</dbReference>